<dbReference type="Proteomes" id="UP001162060">
    <property type="component" value="Unassembled WGS sequence"/>
</dbReference>
<evidence type="ECO:0000256" key="1">
    <source>
        <dbReference type="SAM" id="MobiDB-lite"/>
    </source>
</evidence>
<feature type="compositionally biased region" description="Basic and acidic residues" evidence="1">
    <location>
        <begin position="106"/>
        <end position="119"/>
    </location>
</feature>
<name>A0AAV1T6U3_9STRA</name>
<protein>
    <submittedName>
        <fullName evidence="2">Uncharacterized protein</fullName>
    </submittedName>
</protein>
<dbReference type="AlphaFoldDB" id="A0AAV1T6U3"/>
<dbReference type="EMBL" id="CAKLBY020000016">
    <property type="protein sequence ID" value="CAK7900254.1"/>
    <property type="molecule type" value="Genomic_DNA"/>
</dbReference>
<accession>A0AAV1T6U3</accession>
<feature type="region of interest" description="Disordered" evidence="1">
    <location>
        <begin position="83"/>
        <end position="119"/>
    </location>
</feature>
<evidence type="ECO:0000313" key="3">
    <source>
        <dbReference type="Proteomes" id="UP001162060"/>
    </source>
</evidence>
<sequence length="119" mass="12662">MKILGKRPFNSGIRVLEFMKYLAKKDGIGTLVLVKDSPRIVRNPNTEAPTHGVNGAPLTPLVGASVCGRGLRKQSVGEAATVGISTGAETAPNAEEIGYRTPPEGGQRDAEPYLKDARY</sequence>
<gene>
    <name evidence="2" type="ORF">PM001_LOCUS2040</name>
</gene>
<proteinExistence type="predicted"/>
<reference evidence="2" key="1">
    <citation type="submission" date="2024-01" db="EMBL/GenBank/DDBJ databases">
        <authorList>
            <person name="Webb A."/>
        </authorList>
    </citation>
    <scope>NUCLEOTIDE SEQUENCE</scope>
    <source>
        <strain evidence="2">Pm1</strain>
    </source>
</reference>
<evidence type="ECO:0000313" key="2">
    <source>
        <dbReference type="EMBL" id="CAK7900254.1"/>
    </source>
</evidence>
<organism evidence="2 3">
    <name type="scientific">Peronospora matthiolae</name>
    <dbReference type="NCBI Taxonomy" id="2874970"/>
    <lineage>
        <taxon>Eukaryota</taxon>
        <taxon>Sar</taxon>
        <taxon>Stramenopiles</taxon>
        <taxon>Oomycota</taxon>
        <taxon>Peronosporomycetes</taxon>
        <taxon>Peronosporales</taxon>
        <taxon>Peronosporaceae</taxon>
        <taxon>Peronospora</taxon>
    </lineage>
</organism>
<comment type="caution">
    <text evidence="2">The sequence shown here is derived from an EMBL/GenBank/DDBJ whole genome shotgun (WGS) entry which is preliminary data.</text>
</comment>